<dbReference type="EMBL" id="CAJPEV010006794">
    <property type="protein sequence ID" value="CAG0904376.1"/>
    <property type="molecule type" value="Genomic_DNA"/>
</dbReference>
<protein>
    <submittedName>
        <fullName evidence="2">Uncharacterized protein</fullName>
    </submittedName>
</protein>
<dbReference type="AlphaFoldDB" id="A0A7R9AH06"/>
<sequence>MGGTNAKREPLFASERKLSSRYRRLPLKNSGFLCRTPSASSRCRIVAAVLALATVHGIRGDSFLEATRDSIKVCRSRPLSSPTSRRSESATVSRFSPRMLRDACDPMQEAEREYGKELQILLLSGARSRRPSFHVKSTKRSQKIGDEARILRIATSILEQKSEIPRKEAEYLVRREMFSWEREERARSGAPPASCSGVQPDCASRDPNYRTYYTSFVGRCTLGKGRKGLDPAHPLPAARASSPTAPPKTPTTGPTAEFAITSARQAIRMPSTGDPQKSTIVASTTATPTTTVSAVFLRIFFLDGDPSR</sequence>
<proteinExistence type="predicted"/>
<accession>A0A7R9AH06</accession>
<organism evidence="2">
    <name type="scientific">Darwinula stevensoni</name>
    <dbReference type="NCBI Taxonomy" id="69355"/>
    <lineage>
        <taxon>Eukaryota</taxon>
        <taxon>Metazoa</taxon>
        <taxon>Ecdysozoa</taxon>
        <taxon>Arthropoda</taxon>
        <taxon>Crustacea</taxon>
        <taxon>Oligostraca</taxon>
        <taxon>Ostracoda</taxon>
        <taxon>Podocopa</taxon>
        <taxon>Podocopida</taxon>
        <taxon>Darwinulocopina</taxon>
        <taxon>Darwinuloidea</taxon>
        <taxon>Darwinulidae</taxon>
        <taxon>Darwinula</taxon>
    </lineage>
</organism>
<evidence type="ECO:0000256" key="1">
    <source>
        <dbReference type="SAM" id="MobiDB-lite"/>
    </source>
</evidence>
<dbReference type="EMBL" id="LR906311">
    <property type="protein sequence ID" value="CAD7253825.1"/>
    <property type="molecule type" value="Genomic_DNA"/>
</dbReference>
<reference evidence="2" key="1">
    <citation type="submission" date="2020-11" db="EMBL/GenBank/DDBJ databases">
        <authorList>
            <person name="Tran Van P."/>
        </authorList>
    </citation>
    <scope>NUCLEOTIDE SEQUENCE</scope>
</reference>
<name>A0A7R9AH06_9CRUS</name>
<feature type="region of interest" description="Disordered" evidence="1">
    <location>
        <begin position="225"/>
        <end position="254"/>
    </location>
</feature>
<keyword evidence="3" id="KW-1185">Reference proteome</keyword>
<gene>
    <name evidence="2" type="ORF">DSTB1V02_LOCUS13571</name>
</gene>
<evidence type="ECO:0000313" key="3">
    <source>
        <dbReference type="Proteomes" id="UP000677054"/>
    </source>
</evidence>
<evidence type="ECO:0000313" key="2">
    <source>
        <dbReference type="EMBL" id="CAD7253825.1"/>
    </source>
</evidence>
<dbReference type="Proteomes" id="UP000677054">
    <property type="component" value="Unassembled WGS sequence"/>
</dbReference>